<proteinExistence type="inferred from homology"/>
<dbReference type="GO" id="GO:0009001">
    <property type="term" value="F:serine O-acetyltransferase activity"/>
    <property type="evidence" value="ECO:0007669"/>
    <property type="project" value="UniProtKB-EC"/>
</dbReference>
<dbReference type="SUPFAM" id="SSF51161">
    <property type="entry name" value="Trimeric LpxA-like enzymes"/>
    <property type="match status" value="1"/>
</dbReference>
<evidence type="ECO:0000256" key="6">
    <source>
        <dbReference type="ARBA" id="ARBA00049486"/>
    </source>
</evidence>
<keyword evidence="4" id="KW-0808">Transferase</keyword>
<name>A0A933W215_RHOPL</name>
<organism evidence="7 8">
    <name type="scientific">Rhodopseudomonas palustris</name>
    <dbReference type="NCBI Taxonomy" id="1076"/>
    <lineage>
        <taxon>Bacteria</taxon>
        <taxon>Pseudomonadati</taxon>
        <taxon>Pseudomonadota</taxon>
        <taxon>Alphaproteobacteria</taxon>
        <taxon>Hyphomicrobiales</taxon>
        <taxon>Nitrobacteraceae</taxon>
        <taxon>Rhodopseudomonas</taxon>
    </lineage>
</organism>
<reference evidence="7" key="1">
    <citation type="submission" date="2020-07" db="EMBL/GenBank/DDBJ databases">
        <title>Huge and variable diversity of episymbiotic CPR bacteria and DPANN archaea in groundwater ecosystems.</title>
        <authorList>
            <person name="He C.Y."/>
            <person name="Keren R."/>
            <person name="Whittaker M."/>
            <person name="Farag I.F."/>
            <person name="Doudna J."/>
            <person name="Cate J.H.D."/>
            <person name="Banfield J.F."/>
        </authorList>
    </citation>
    <scope>NUCLEOTIDE SEQUENCE</scope>
    <source>
        <strain evidence="7">NC_groundwater_1818_Pr3_B-0.1um_66_35</strain>
    </source>
</reference>
<dbReference type="AlphaFoldDB" id="A0A933W215"/>
<comment type="similarity">
    <text evidence="1">Belongs to the transferase hexapeptide repeat family.</text>
</comment>
<evidence type="ECO:0000256" key="3">
    <source>
        <dbReference type="ARBA" id="ARBA00022605"/>
    </source>
</evidence>
<dbReference type="InterPro" id="IPR001451">
    <property type="entry name" value="Hexapep"/>
</dbReference>
<evidence type="ECO:0000256" key="5">
    <source>
        <dbReference type="ARBA" id="ARBA00023315"/>
    </source>
</evidence>
<dbReference type="Pfam" id="PF00132">
    <property type="entry name" value="Hexapep"/>
    <property type="match status" value="1"/>
</dbReference>
<dbReference type="EC" id="2.3.1.30" evidence="2"/>
<dbReference type="InterPro" id="IPR011004">
    <property type="entry name" value="Trimer_LpxA-like_sf"/>
</dbReference>
<evidence type="ECO:0000256" key="4">
    <source>
        <dbReference type="ARBA" id="ARBA00022679"/>
    </source>
</evidence>
<dbReference type="Gene3D" id="2.160.10.10">
    <property type="entry name" value="Hexapeptide repeat proteins"/>
    <property type="match status" value="1"/>
</dbReference>
<keyword evidence="5" id="KW-0012">Acyltransferase</keyword>
<dbReference type="CDD" id="cd03354">
    <property type="entry name" value="LbH_SAT"/>
    <property type="match status" value="1"/>
</dbReference>
<dbReference type="Proteomes" id="UP000782519">
    <property type="component" value="Unassembled WGS sequence"/>
</dbReference>
<gene>
    <name evidence="7" type="ORF">HZA66_14085</name>
</gene>
<dbReference type="Gene3D" id="1.10.3130.10">
    <property type="entry name" value="serine acetyltransferase, domain 1"/>
    <property type="match status" value="1"/>
</dbReference>
<keyword evidence="3" id="KW-0028">Amino-acid biosynthesis</keyword>
<comment type="catalytic activity">
    <reaction evidence="6">
        <text>L-serine + acetyl-CoA = O-acetyl-L-serine + CoA</text>
        <dbReference type="Rhea" id="RHEA:24560"/>
        <dbReference type="ChEBI" id="CHEBI:33384"/>
        <dbReference type="ChEBI" id="CHEBI:57287"/>
        <dbReference type="ChEBI" id="CHEBI:57288"/>
        <dbReference type="ChEBI" id="CHEBI:58340"/>
        <dbReference type="EC" id="2.3.1.30"/>
    </reaction>
</comment>
<evidence type="ECO:0000256" key="2">
    <source>
        <dbReference type="ARBA" id="ARBA00013266"/>
    </source>
</evidence>
<dbReference type="EMBL" id="JACRJB010000039">
    <property type="protein sequence ID" value="MBI5130565.1"/>
    <property type="molecule type" value="Genomic_DNA"/>
</dbReference>
<accession>A0A933W215</accession>
<evidence type="ECO:0000313" key="8">
    <source>
        <dbReference type="Proteomes" id="UP000782519"/>
    </source>
</evidence>
<sequence>MPQSAEPRVAQDPAWDLGGIVAELAGLRTISQRRRYRGRPLPELPSREAVAGVVDALVAALYPRHFGPSGLSEDTLDVFVADTIEQALRRLRREVGRELRLNDLDGAKHAEIDGQALAIVADFAHDLPRIRALLDSDIRAAFDGDPAAKTLDEVVFCYPGVAAMIRHRLAHRLYALGVPMLARIIAEIAHAQTGIDIHPGATIGESFFIDHGTGVVIGETARIGRRVRLYQAVTLGAKRFETDAQGRIVKGGDRHPIIEDDVVIYAGATVLGRVTIGQGAQVGGGVWLTRSVPPGSVITQARAIADSFENGGGI</sequence>
<dbReference type="PANTHER" id="PTHR42811">
    <property type="entry name" value="SERINE ACETYLTRANSFERASE"/>
    <property type="match status" value="1"/>
</dbReference>
<dbReference type="NCBIfam" id="NF041874">
    <property type="entry name" value="EPS_EpsC"/>
    <property type="match status" value="1"/>
</dbReference>
<dbReference type="GO" id="GO:0008652">
    <property type="term" value="P:amino acid biosynthetic process"/>
    <property type="evidence" value="ECO:0007669"/>
    <property type="project" value="UniProtKB-KW"/>
</dbReference>
<evidence type="ECO:0000256" key="1">
    <source>
        <dbReference type="ARBA" id="ARBA00007274"/>
    </source>
</evidence>
<comment type="caution">
    <text evidence="7">The sequence shown here is derived from an EMBL/GenBank/DDBJ whole genome shotgun (WGS) entry which is preliminary data.</text>
</comment>
<dbReference type="InterPro" id="IPR045304">
    <property type="entry name" value="LbH_SAT"/>
</dbReference>
<dbReference type="InterPro" id="IPR042122">
    <property type="entry name" value="Ser_AcTrfase_N_sf"/>
</dbReference>
<protein>
    <recommendedName>
        <fullName evidence="2">serine O-acetyltransferase</fullName>
        <ecNumber evidence="2">2.3.1.30</ecNumber>
    </recommendedName>
</protein>
<dbReference type="InterPro" id="IPR053376">
    <property type="entry name" value="Serine_acetyltransferase"/>
</dbReference>
<evidence type="ECO:0000313" key="7">
    <source>
        <dbReference type="EMBL" id="MBI5130565.1"/>
    </source>
</evidence>